<dbReference type="AlphaFoldDB" id="A0A3P7XFI2"/>
<keyword evidence="2" id="KW-0862">Zinc</keyword>
<dbReference type="InterPro" id="IPR000571">
    <property type="entry name" value="Znf_CCCH"/>
</dbReference>
<organism evidence="5">
    <name type="scientific">Heligmosomoides polygyrus</name>
    <name type="common">Parasitic roundworm</name>
    <dbReference type="NCBI Taxonomy" id="6339"/>
    <lineage>
        <taxon>Eukaryota</taxon>
        <taxon>Metazoa</taxon>
        <taxon>Ecdysozoa</taxon>
        <taxon>Nematoda</taxon>
        <taxon>Chromadorea</taxon>
        <taxon>Rhabditida</taxon>
        <taxon>Rhabditina</taxon>
        <taxon>Rhabditomorpha</taxon>
        <taxon>Strongyloidea</taxon>
        <taxon>Heligmosomidae</taxon>
        <taxon>Heligmosomoides</taxon>
    </lineage>
</organism>
<evidence type="ECO:0000313" key="6">
    <source>
        <dbReference type="Proteomes" id="UP000050761"/>
    </source>
</evidence>
<dbReference type="Proteomes" id="UP000050761">
    <property type="component" value="Unassembled WGS sequence"/>
</dbReference>
<evidence type="ECO:0000313" key="7">
    <source>
        <dbReference type="WBParaSite" id="HPBE_0000761901-mRNA-1"/>
    </source>
</evidence>
<protein>
    <submittedName>
        <fullName evidence="7">C3H1-type domain-containing protein</fullName>
    </submittedName>
</protein>
<dbReference type="Gene3D" id="3.30.420.10">
    <property type="entry name" value="Ribonuclease H-like superfamily/Ribonuclease H"/>
    <property type="match status" value="1"/>
</dbReference>
<dbReference type="EMBL" id="UZAH01025937">
    <property type="protein sequence ID" value="VDO73020.1"/>
    <property type="molecule type" value="Genomic_DNA"/>
</dbReference>
<feature type="domain" description="C3H1-type" evidence="4">
    <location>
        <begin position="287"/>
        <end position="317"/>
    </location>
</feature>
<dbReference type="GO" id="GO:0015030">
    <property type="term" value="C:Cajal body"/>
    <property type="evidence" value="ECO:0007669"/>
    <property type="project" value="TreeGrafter"/>
</dbReference>
<dbReference type="PANTHER" id="PTHR15092">
    <property type="entry name" value="POLY A -SPECIFIC RIBONUCLEASE/TARGET OF EGR1, MEMBER 1"/>
    <property type="match status" value="1"/>
</dbReference>
<reference evidence="7" key="2">
    <citation type="submission" date="2019-09" db="UniProtKB">
        <authorList>
            <consortium name="WormBaseParasite"/>
        </authorList>
    </citation>
    <scope>IDENTIFICATION</scope>
</reference>
<evidence type="ECO:0000259" key="4">
    <source>
        <dbReference type="PROSITE" id="PS50103"/>
    </source>
</evidence>
<dbReference type="InterPro" id="IPR012337">
    <property type="entry name" value="RNaseH-like_sf"/>
</dbReference>
<sequence>MAFGRVVLQRTSNFPGSEESDNFKTSAAINTCNNLASIFEVCRSNFNEIWPYLLVSLKSADYIAIDLVRLSFIAWNYLDLVRILSLGLAFFKKTKQSESKRSLKFSCQVFNILCICAEPFTVEPEALEFLAKHAFDFNLLIDSGASCNRFQSCPLRSLMTELLSRGVPLFLHNGLVDLAFLYHHFYSPLPDSFGEFCNALADLFPSESPVCDSKYLAEYQTRMTGSFLEYVFRKCQGDNVRESQGPRWHLKIVFDDTSSMMAPLRDACETVDCRLPDGFPDHPLPYDLREKVCDQYASHGFCRKQRKDQCPLLHDVDFAIDLEEVRQGRNRMKRKRREGGSKGENIGGGDEAQAKNSGHSQVLALPMRSSSGCHRAGVDAFMTGYAALFQNRMSLHREGRLDDQHINRIPLSGKEAPFTIQPTQFSGNCPKHENRFAAIQAARVRVTMAAEVIITNFDQTSPRGGGVVWGADHESDIRF</sequence>
<dbReference type="OrthoDB" id="414075at2759"/>
<evidence type="ECO:0000256" key="3">
    <source>
        <dbReference type="SAM" id="MobiDB-lite"/>
    </source>
</evidence>
<evidence type="ECO:0000256" key="1">
    <source>
        <dbReference type="ARBA" id="ARBA00008372"/>
    </source>
</evidence>
<dbReference type="PANTHER" id="PTHR15092:SF37">
    <property type="entry name" value="TARGET OF EGR1 PROTEIN 1"/>
    <property type="match status" value="1"/>
</dbReference>
<keyword evidence="6" id="KW-1185">Reference proteome</keyword>
<gene>
    <name evidence="5" type="ORF">HPBE_LOCUS7620</name>
</gene>
<dbReference type="PROSITE" id="PS50103">
    <property type="entry name" value="ZF_C3H1"/>
    <property type="match status" value="1"/>
</dbReference>
<evidence type="ECO:0000256" key="2">
    <source>
        <dbReference type="PROSITE-ProRule" id="PRU00723"/>
    </source>
</evidence>
<dbReference type="InterPro" id="IPR051181">
    <property type="entry name" value="CAF1_poly(A)_ribonucleases"/>
</dbReference>
<dbReference type="WBParaSite" id="HPBE_0000761901-mRNA-1">
    <property type="protein sequence ID" value="HPBE_0000761901-mRNA-1"/>
    <property type="gene ID" value="HPBE_0000761901"/>
</dbReference>
<dbReference type="GO" id="GO:0008270">
    <property type="term" value="F:zinc ion binding"/>
    <property type="evidence" value="ECO:0007669"/>
    <property type="project" value="UniProtKB-KW"/>
</dbReference>
<reference evidence="5 6" key="1">
    <citation type="submission" date="2018-11" db="EMBL/GenBank/DDBJ databases">
        <authorList>
            <consortium name="Pathogen Informatics"/>
        </authorList>
    </citation>
    <scope>NUCLEOTIDE SEQUENCE [LARGE SCALE GENOMIC DNA]</scope>
</reference>
<name>A0A3P7XFI2_HELPZ</name>
<dbReference type="InterPro" id="IPR036397">
    <property type="entry name" value="RNaseH_sf"/>
</dbReference>
<dbReference type="GO" id="GO:0034472">
    <property type="term" value="P:snRNA 3'-end processing"/>
    <property type="evidence" value="ECO:0007669"/>
    <property type="project" value="TreeGrafter"/>
</dbReference>
<dbReference type="InterPro" id="IPR006941">
    <property type="entry name" value="RNase_CAF1"/>
</dbReference>
<feature type="zinc finger region" description="C3H1-type" evidence="2">
    <location>
        <begin position="287"/>
        <end position="317"/>
    </location>
</feature>
<comment type="similarity">
    <text evidence="1">Belongs to the CAF1 family.</text>
</comment>
<accession>A0A3P7XFI2</accession>
<evidence type="ECO:0000313" key="5">
    <source>
        <dbReference type="EMBL" id="VDO73020.1"/>
    </source>
</evidence>
<dbReference type="GO" id="GO:0017069">
    <property type="term" value="F:snRNA binding"/>
    <property type="evidence" value="ECO:0007669"/>
    <property type="project" value="TreeGrafter"/>
</dbReference>
<feature type="region of interest" description="Disordered" evidence="3">
    <location>
        <begin position="329"/>
        <end position="359"/>
    </location>
</feature>
<keyword evidence="2" id="KW-0479">Metal-binding</keyword>
<dbReference type="SUPFAM" id="SSF53098">
    <property type="entry name" value="Ribonuclease H-like"/>
    <property type="match status" value="1"/>
</dbReference>
<dbReference type="Pfam" id="PF04857">
    <property type="entry name" value="CAF1"/>
    <property type="match status" value="2"/>
</dbReference>
<dbReference type="GO" id="GO:0000175">
    <property type="term" value="F:3'-5'-RNA exonuclease activity"/>
    <property type="evidence" value="ECO:0007669"/>
    <property type="project" value="TreeGrafter"/>
</dbReference>
<keyword evidence="2" id="KW-0863">Zinc-finger</keyword>
<proteinExistence type="inferred from homology"/>